<dbReference type="PANTHER" id="PTHR48081:SF31">
    <property type="entry name" value="STERYL ACETYL HYDROLASE MUG81-RELATED"/>
    <property type="match status" value="1"/>
</dbReference>
<keyword evidence="1 3" id="KW-0378">Hydrolase</keyword>
<dbReference type="PANTHER" id="PTHR48081">
    <property type="entry name" value="AB HYDROLASE SUPERFAMILY PROTEIN C4A8.06C"/>
    <property type="match status" value="1"/>
</dbReference>
<keyword evidence="4" id="KW-1185">Reference proteome</keyword>
<organism evidence="3 4">
    <name type="scientific">Corynespora cassiicola Philippines</name>
    <dbReference type="NCBI Taxonomy" id="1448308"/>
    <lineage>
        <taxon>Eukaryota</taxon>
        <taxon>Fungi</taxon>
        <taxon>Dikarya</taxon>
        <taxon>Ascomycota</taxon>
        <taxon>Pezizomycotina</taxon>
        <taxon>Dothideomycetes</taxon>
        <taxon>Pleosporomycetidae</taxon>
        <taxon>Pleosporales</taxon>
        <taxon>Corynesporascaceae</taxon>
        <taxon>Corynespora</taxon>
    </lineage>
</organism>
<dbReference type="InterPro" id="IPR050300">
    <property type="entry name" value="GDXG_lipolytic_enzyme"/>
</dbReference>
<dbReference type="OrthoDB" id="2152029at2759"/>
<accession>A0A2T2NLK6</accession>
<dbReference type="GO" id="GO:0016787">
    <property type="term" value="F:hydrolase activity"/>
    <property type="evidence" value="ECO:0007669"/>
    <property type="project" value="UniProtKB-KW"/>
</dbReference>
<evidence type="ECO:0000313" key="3">
    <source>
        <dbReference type="EMBL" id="PSN66315.1"/>
    </source>
</evidence>
<protein>
    <submittedName>
        <fullName evidence="3">Alpha/beta-hydrolase</fullName>
    </submittedName>
</protein>
<dbReference type="Gene3D" id="3.40.50.1820">
    <property type="entry name" value="alpha/beta hydrolase"/>
    <property type="match status" value="1"/>
</dbReference>
<proteinExistence type="predicted"/>
<dbReference type="InterPro" id="IPR029058">
    <property type="entry name" value="AB_hydrolase_fold"/>
</dbReference>
<dbReference type="EMBL" id="KZ678136">
    <property type="protein sequence ID" value="PSN66315.1"/>
    <property type="molecule type" value="Genomic_DNA"/>
</dbReference>
<evidence type="ECO:0000259" key="2">
    <source>
        <dbReference type="Pfam" id="PF07859"/>
    </source>
</evidence>
<gene>
    <name evidence="3" type="ORF">BS50DRAFT_622010</name>
</gene>
<dbReference type="Pfam" id="PF07859">
    <property type="entry name" value="Abhydrolase_3"/>
    <property type="match status" value="1"/>
</dbReference>
<feature type="domain" description="Alpha/beta hydrolase fold-3" evidence="2">
    <location>
        <begin position="107"/>
        <end position="331"/>
    </location>
</feature>
<name>A0A2T2NLK6_CORCC</name>
<dbReference type="AlphaFoldDB" id="A0A2T2NLK6"/>
<evidence type="ECO:0000256" key="1">
    <source>
        <dbReference type="ARBA" id="ARBA00022801"/>
    </source>
</evidence>
<evidence type="ECO:0000313" key="4">
    <source>
        <dbReference type="Proteomes" id="UP000240883"/>
    </source>
</evidence>
<reference evidence="3 4" key="1">
    <citation type="journal article" date="2018" name="Front. Microbiol.">
        <title>Genome-Wide Analysis of Corynespora cassiicola Leaf Fall Disease Putative Effectors.</title>
        <authorList>
            <person name="Lopez D."/>
            <person name="Ribeiro S."/>
            <person name="Label P."/>
            <person name="Fumanal B."/>
            <person name="Venisse J.S."/>
            <person name="Kohler A."/>
            <person name="de Oliveira R.R."/>
            <person name="Labutti K."/>
            <person name="Lipzen A."/>
            <person name="Lail K."/>
            <person name="Bauer D."/>
            <person name="Ohm R.A."/>
            <person name="Barry K.W."/>
            <person name="Spatafora J."/>
            <person name="Grigoriev I.V."/>
            <person name="Martin F.M."/>
            <person name="Pujade-Renaud V."/>
        </authorList>
    </citation>
    <scope>NUCLEOTIDE SEQUENCE [LARGE SCALE GENOMIC DNA]</scope>
    <source>
        <strain evidence="3 4">Philippines</strain>
    </source>
</reference>
<dbReference type="SUPFAM" id="SSF53474">
    <property type="entry name" value="alpha/beta-Hydrolases"/>
    <property type="match status" value="1"/>
</dbReference>
<dbReference type="InterPro" id="IPR013094">
    <property type="entry name" value="AB_hydrolase_3"/>
</dbReference>
<sequence length="362" mass="39059">MADDAQVSKLGIASAVLKAVLSASARMWTSPFKGENGAPNYYKDVIFAMSRAQLGGLDLAQDRFMSTPTTTTYLNFAKAKGFAPESITLPSGTQAHWIGSKDAKKVILWFHGGGYVMPATAQHMQWLYDLKDELIAENSDTAALILAYDVAPEQKYPTQLGQAIETIQYLVEIEGRSPSTITIGGDSAGGNLAIGVMAHLAHPHPNIPALTLPAKLHAAILISPWVSFNTNTPAYKTNAEKDMFDARPLIRWSTAFLGTDAPYAGDFYSEPVLAPANFWEEVSHVIDEVLVWGGANEILVDGIREFAKRFTEGFGGKGGKVTTVITSKAAHIEPIAERIVGYKGDSGSGSQIVIMDWAKARL</sequence>
<dbReference type="Proteomes" id="UP000240883">
    <property type="component" value="Unassembled WGS sequence"/>
</dbReference>
<dbReference type="STRING" id="1448308.A0A2T2NLK6"/>